<dbReference type="FunFam" id="3.30.565.10:FF:000037">
    <property type="entry name" value="Hybrid sensor histidine kinase/response regulator"/>
    <property type="match status" value="1"/>
</dbReference>
<reference evidence="19 20" key="1">
    <citation type="submission" date="2019-01" db="EMBL/GenBank/DDBJ databases">
        <title>Filimonas sp. strain TTM-71.</title>
        <authorList>
            <person name="Chen W.-M."/>
        </authorList>
    </citation>
    <scope>NUCLEOTIDE SEQUENCE [LARGE SCALE GENOMIC DNA]</scope>
    <source>
        <strain evidence="19 20">TTM-71</strain>
    </source>
</reference>
<dbReference type="Gene3D" id="1.10.287.130">
    <property type="match status" value="1"/>
</dbReference>
<feature type="chain" id="PRO_5021022105" description="histidine kinase" evidence="15">
    <location>
        <begin position="28"/>
        <end position="1412"/>
    </location>
</feature>
<keyword evidence="10" id="KW-0238">DNA-binding</keyword>
<dbReference type="EC" id="2.7.13.3" evidence="2"/>
<dbReference type="InterPro" id="IPR001789">
    <property type="entry name" value="Sig_transdc_resp-reg_receiver"/>
</dbReference>
<dbReference type="InterPro" id="IPR015943">
    <property type="entry name" value="WD40/YVTN_repeat-like_dom_sf"/>
</dbReference>
<keyword evidence="9" id="KW-0805">Transcription regulation</keyword>
<evidence type="ECO:0000313" key="20">
    <source>
        <dbReference type="Proteomes" id="UP000290545"/>
    </source>
</evidence>
<evidence type="ECO:0000256" key="3">
    <source>
        <dbReference type="ARBA" id="ARBA00022553"/>
    </source>
</evidence>
<dbReference type="SUPFAM" id="SSF63829">
    <property type="entry name" value="Calcium-dependent phosphotriesterase"/>
    <property type="match status" value="3"/>
</dbReference>
<feature type="domain" description="Response regulatory" evidence="18">
    <location>
        <begin position="1146"/>
        <end position="1261"/>
    </location>
</feature>
<keyword evidence="14" id="KW-0472">Membrane</keyword>
<dbReference type="GO" id="GO:0043565">
    <property type="term" value="F:sequence-specific DNA binding"/>
    <property type="evidence" value="ECO:0007669"/>
    <property type="project" value="InterPro"/>
</dbReference>
<keyword evidence="5" id="KW-0547">Nucleotide-binding</keyword>
<evidence type="ECO:0000256" key="14">
    <source>
        <dbReference type="SAM" id="Phobius"/>
    </source>
</evidence>
<feature type="coiled-coil region" evidence="13">
    <location>
        <begin position="822"/>
        <end position="856"/>
    </location>
</feature>
<dbReference type="SMART" id="SM00388">
    <property type="entry name" value="HisKA"/>
    <property type="match status" value="1"/>
</dbReference>
<dbReference type="Gene3D" id="1.10.10.60">
    <property type="entry name" value="Homeodomain-like"/>
    <property type="match status" value="1"/>
</dbReference>
<dbReference type="InterPro" id="IPR003594">
    <property type="entry name" value="HATPase_dom"/>
</dbReference>
<feature type="modified residue" description="4-aspartylphosphate" evidence="12">
    <location>
        <position position="1194"/>
    </location>
</feature>
<dbReference type="Gene3D" id="2.60.40.10">
    <property type="entry name" value="Immunoglobulins"/>
    <property type="match status" value="1"/>
</dbReference>
<dbReference type="Pfam" id="PF07494">
    <property type="entry name" value="Reg_prop"/>
    <property type="match status" value="4"/>
</dbReference>
<evidence type="ECO:0000256" key="4">
    <source>
        <dbReference type="ARBA" id="ARBA00022679"/>
    </source>
</evidence>
<keyword evidence="20" id="KW-1185">Reference proteome</keyword>
<dbReference type="Gene3D" id="3.40.50.2300">
    <property type="match status" value="1"/>
</dbReference>
<keyword evidence="11" id="KW-0804">Transcription</keyword>
<dbReference type="PANTHER" id="PTHR43547:SF2">
    <property type="entry name" value="HYBRID SIGNAL TRANSDUCTION HISTIDINE KINASE C"/>
    <property type="match status" value="1"/>
</dbReference>
<dbReference type="InterPro" id="IPR004358">
    <property type="entry name" value="Sig_transdc_His_kin-like_C"/>
</dbReference>
<keyword evidence="7" id="KW-0067">ATP-binding</keyword>
<evidence type="ECO:0000313" key="19">
    <source>
        <dbReference type="EMBL" id="RXK86841.1"/>
    </source>
</evidence>
<dbReference type="SMART" id="SM00448">
    <property type="entry name" value="REC"/>
    <property type="match status" value="1"/>
</dbReference>
<evidence type="ECO:0000256" key="13">
    <source>
        <dbReference type="SAM" id="Coils"/>
    </source>
</evidence>
<dbReference type="InterPro" id="IPR009057">
    <property type="entry name" value="Homeodomain-like_sf"/>
</dbReference>
<dbReference type="SMART" id="SM00342">
    <property type="entry name" value="HTH_ARAC"/>
    <property type="match status" value="1"/>
</dbReference>
<dbReference type="CDD" id="cd00082">
    <property type="entry name" value="HisKA"/>
    <property type="match status" value="1"/>
</dbReference>
<evidence type="ECO:0000256" key="7">
    <source>
        <dbReference type="ARBA" id="ARBA00022840"/>
    </source>
</evidence>
<dbReference type="InterPro" id="IPR036890">
    <property type="entry name" value="HATPase_C_sf"/>
</dbReference>
<feature type="transmembrane region" description="Helical" evidence="14">
    <location>
        <begin position="789"/>
        <end position="807"/>
    </location>
</feature>
<dbReference type="PROSITE" id="PS01124">
    <property type="entry name" value="HTH_ARAC_FAMILY_2"/>
    <property type="match status" value="1"/>
</dbReference>
<dbReference type="CDD" id="cd00075">
    <property type="entry name" value="HATPase"/>
    <property type="match status" value="1"/>
</dbReference>
<dbReference type="PROSITE" id="PS50110">
    <property type="entry name" value="RESPONSE_REGULATORY"/>
    <property type="match status" value="1"/>
</dbReference>
<dbReference type="InterPro" id="IPR013783">
    <property type="entry name" value="Ig-like_fold"/>
</dbReference>
<dbReference type="GO" id="GO:0005524">
    <property type="term" value="F:ATP binding"/>
    <property type="evidence" value="ECO:0007669"/>
    <property type="project" value="UniProtKB-KW"/>
</dbReference>
<dbReference type="PANTHER" id="PTHR43547">
    <property type="entry name" value="TWO-COMPONENT HISTIDINE KINASE"/>
    <property type="match status" value="1"/>
</dbReference>
<dbReference type="OrthoDB" id="9809670at2"/>
<name>A0A4Q1DBK4_9BACT</name>
<evidence type="ECO:0000256" key="8">
    <source>
        <dbReference type="ARBA" id="ARBA00023012"/>
    </source>
</evidence>
<accession>A0A4Q1DBK4</accession>
<keyword evidence="13" id="KW-0175">Coiled coil</keyword>
<dbReference type="InterPro" id="IPR036097">
    <property type="entry name" value="HisK_dim/P_sf"/>
</dbReference>
<dbReference type="Pfam" id="PF00512">
    <property type="entry name" value="HisKA"/>
    <property type="match status" value="1"/>
</dbReference>
<evidence type="ECO:0000256" key="6">
    <source>
        <dbReference type="ARBA" id="ARBA00022777"/>
    </source>
</evidence>
<dbReference type="Pfam" id="PF00072">
    <property type="entry name" value="Response_reg"/>
    <property type="match status" value="1"/>
</dbReference>
<dbReference type="InterPro" id="IPR011123">
    <property type="entry name" value="Y_Y_Y"/>
</dbReference>
<dbReference type="FunFam" id="2.60.40.10:FF:000791">
    <property type="entry name" value="Two-component system sensor histidine kinase/response regulator"/>
    <property type="match status" value="1"/>
</dbReference>
<gene>
    <name evidence="19" type="ORF">ESB13_08610</name>
</gene>
<dbReference type="Gene3D" id="3.30.565.10">
    <property type="entry name" value="Histidine kinase-like ATPase, C-terminal domain"/>
    <property type="match status" value="1"/>
</dbReference>
<dbReference type="PROSITE" id="PS50109">
    <property type="entry name" value="HIS_KIN"/>
    <property type="match status" value="1"/>
</dbReference>
<evidence type="ECO:0000256" key="11">
    <source>
        <dbReference type="ARBA" id="ARBA00023163"/>
    </source>
</evidence>
<dbReference type="PROSITE" id="PS00041">
    <property type="entry name" value="HTH_ARAC_FAMILY_1"/>
    <property type="match status" value="1"/>
</dbReference>
<dbReference type="InterPro" id="IPR011110">
    <property type="entry name" value="Reg_prop"/>
</dbReference>
<dbReference type="EMBL" id="SDHZ01000001">
    <property type="protein sequence ID" value="RXK86841.1"/>
    <property type="molecule type" value="Genomic_DNA"/>
</dbReference>
<dbReference type="SUPFAM" id="SSF47384">
    <property type="entry name" value="Homodimeric domain of signal transducing histidine kinase"/>
    <property type="match status" value="1"/>
</dbReference>
<organism evidence="19 20">
    <name type="scientific">Filimonas effusa</name>
    <dbReference type="NCBI Taxonomy" id="2508721"/>
    <lineage>
        <taxon>Bacteria</taxon>
        <taxon>Pseudomonadati</taxon>
        <taxon>Bacteroidota</taxon>
        <taxon>Chitinophagia</taxon>
        <taxon>Chitinophagales</taxon>
        <taxon>Chitinophagaceae</taxon>
        <taxon>Filimonas</taxon>
    </lineage>
</organism>
<dbReference type="InterPro" id="IPR005467">
    <property type="entry name" value="His_kinase_dom"/>
</dbReference>
<evidence type="ECO:0000256" key="15">
    <source>
        <dbReference type="SAM" id="SignalP"/>
    </source>
</evidence>
<dbReference type="GO" id="GO:0003700">
    <property type="term" value="F:DNA-binding transcription factor activity"/>
    <property type="evidence" value="ECO:0007669"/>
    <property type="project" value="InterPro"/>
</dbReference>
<dbReference type="Proteomes" id="UP000290545">
    <property type="component" value="Unassembled WGS sequence"/>
</dbReference>
<dbReference type="InterPro" id="IPR018060">
    <property type="entry name" value="HTH_AraC"/>
</dbReference>
<dbReference type="PRINTS" id="PR00344">
    <property type="entry name" value="BCTRLSENSOR"/>
</dbReference>
<evidence type="ECO:0000256" key="12">
    <source>
        <dbReference type="PROSITE-ProRule" id="PRU00169"/>
    </source>
</evidence>
<dbReference type="SMART" id="SM00387">
    <property type="entry name" value="HATPase_c"/>
    <property type="match status" value="1"/>
</dbReference>
<dbReference type="SUPFAM" id="SSF52172">
    <property type="entry name" value="CheY-like"/>
    <property type="match status" value="1"/>
</dbReference>
<dbReference type="CDD" id="cd00156">
    <property type="entry name" value="REC"/>
    <property type="match status" value="1"/>
</dbReference>
<dbReference type="RefSeq" id="WP_129002590.1">
    <property type="nucleotide sequence ID" value="NZ_SDHZ01000001.1"/>
</dbReference>
<dbReference type="Gene3D" id="2.130.10.10">
    <property type="entry name" value="YVTN repeat-like/Quinoprotein amine dehydrogenase"/>
    <property type="match status" value="2"/>
</dbReference>
<dbReference type="SUPFAM" id="SSF46689">
    <property type="entry name" value="Homeodomain-like"/>
    <property type="match status" value="1"/>
</dbReference>
<dbReference type="SUPFAM" id="SSF50998">
    <property type="entry name" value="Quinoprotein alcohol dehydrogenase-like"/>
    <property type="match status" value="1"/>
</dbReference>
<keyword evidence="14" id="KW-1133">Transmembrane helix</keyword>
<evidence type="ECO:0000256" key="9">
    <source>
        <dbReference type="ARBA" id="ARBA00023015"/>
    </source>
</evidence>
<keyword evidence="3 12" id="KW-0597">Phosphoprotein</keyword>
<dbReference type="InterPro" id="IPR003661">
    <property type="entry name" value="HisK_dim/P_dom"/>
</dbReference>
<protein>
    <recommendedName>
        <fullName evidence="2">histidine kinase</fullName>
        <ecNumber evidence="2">2.7.13.3</ecNumber>
    </recommendedName>
</protein>
<comment type="catalytic activity">
    <reaction evidence="1">
        <text>ATP + protein L-histidine = ADP + protein N-phospho-L-histidine.</text>
        <dbReference type="EC" id="2.7.13.3"/>
    </reaction>
</comment>
<feature type="domain" description="HTH araC/xylS-type" evidence="16">
    <location>
        <begin position="1293"/>
        <end position="1392"/>
    </location>
</feature>
<keyword evidence="14" id="KW-0812">Transmembrane</keyword>
<proteinExistence type="predicted"/>
<evidence type="ECO:0000256" key="2">
    <source>
        <dbReference type="ARBA" id="ARBA00012438"/>
    </source>
</evidence>
<keyword evidence="15" id="KW-0732">Signal</keyword>
<feature type="domain" description="Histidine kinase" evidence="17">
    <location>
        <begin position="864"/>
        <end position="1080"/>
    </location>
</feature>
<dbReference type="Pfam" id="PF02518">
    <property type="entry name" value="HATPase_c"/>
    <property type="match status" value="1"/>
</dbReference>
<keyword evidence="6 19" id="KW-0418">Kinase</keyword>
<dbReference type="Pfam" id="PF07495">
    <property type="entry name" value="Y_Y_Y"/>
    <property type="match status" value="1"/>
</dbReference>
<dbReference type="InterPro" id="IPR018062">
    <property type="entry name" value="HTH_AraC-typ_CS"/>
</dbReference>
<keyword evidence="4" id="KW-0808">Transferase</keyword>
<dbReference type="Pfam" id="PF12833">
    <property type="entry name" value="HTH_18"/>
    <property type="match status" value="1"/>
</dbReference>
<sequence>MKLPSAYRKTICLALLYCLLFPGNSFAWPDPPISYLGIEQGLSNSSVRNICQDAKGFMWFGTLDGLNRFDGYNFKVFRNNSKDSNSIVYNYINCITADGQGNLWVGTRQGISAYDGLLGKFRTISCQPANAHPIAKISDVIRAVATNRNNDAFIGSENIGLLICSKNSSIAKQLPLILGNRSIVNYSVRSVQMTSDGRIWAFVQNTGICEYDPAKQCLSLKYPYARPSVNMAASGNQLWFTSGLQLNVYDINTATARQVLDLNGKNKGANPIVTVTVDSKGQVWMGRNGDGLVICNPAANELNFLDAGDKKDQLSNGAVYAVYEDRENRKWIGTDRGGVNIIDPRKNRFQLFQHDPANASGLNSNIIQTFYEDAKGLIWIGSEEKGVSVWNRNSNTYKVCRHIPGDPNSLSQDNVRCIIGDHHNNIWVATFLGGINKWDPATAKFKRYAFNNPINGNLNEAIQQVYEDKEHTIWTGTLRQGDKLGALYRYDPAADSFRIFDPSISDLFTLKEDAKGNFWGGTLDHLISIDRRNKQHRSFFIGYTIWDVCLDKQGFLWVATEGGGLFQFNPATGKIIRRFTADDGLPGSSVLKIIDTNDGYFWLSTYHGLAKFNVAEKTCHNYDQSDGLQSNQFQYNAALKLRSGELMFGGVKGFNIFNPKNIVPITSQPRLLLTGISVNSVSLENDNSFISGKDSAAIHAITVPYNKAVLSFSFTALEYSSPQKITYAYYLDGWDRKWNYTSDIRTAAYTHLAEGSYVLRIKCTNVDGVWNPQQVQLHIIILPPWYRSWWAYLFYVLALGALLYLYFSYKTKQARLHYQLTIANLNEAKALAERNKERAELEKERVLNEKEKEINEKRLAFFTNISHEFRTPLTLIINPAKELIGQATPEYTGTTLLRVIYRNARRMLSLVDQLLLFRKAESETDKLHAAKLNCSEVCKEVYLSFTQQARIQQINYSFSCENENLEVFADKEKLEIILYNLISNAMKYTPREGAIRFSVTENNREIEISVADNGQGIPPEVGDRLFNKFYQAEGIGIRKPGFGIGLFLVKYFIELHKGSVQYQSSVGKGTIFSITLLKGTAHLLPGQLISAGEQHFLSGTQSAEQAHSFLRELTEKIEEPGMNDASLNATKPLAPQLNDLVTDRKTMVIVDDDNQIRQYLISVFRQHFTVFEAASGEAGLTTARDHQPDIVISDIKMEGITGIDLCKAIKEDPATSHIPVILLTGTSSPELQLEGVERGADDYITKPFDINLLVARVNSLLKNRNNLQQYFYGEITLAKNNTNVSEEYKAFLEKCISIVEKHLDDESFSVKTFISEMGMSRSNLFRKVKEVSGLSINVFIRFIRLRKAAEILINTNNNVNETAAMVGIIDVQYFREQFTRLFGMKPSEYIKKYRKPFEGKYKVNRDTFQSGK</sequence>
<evidence type="ECO:0000256" key="1">
    <source>
        <dbReference type="ARBA" id="ARBA00000085"/>
    </source>
</evidence>
<evidence type="ECO:0000259" key="16">
    <source>
        <dbReference type="PROSITE" id="PS01124"/>
    </source>
</evidence>
<keyword evidence="8" id="KW-0902">Two-component regulatory system</keyword>
<comment type="caution">
    <text evidence="19">The sequence shown here is derived from an EMBL/GenBank/DDBJ whole genome shotgun (WGS) entry which is preliminary data.</text>
</comment>
<dbReference type="SUPFAM" id="SSF55874">
    <property type="entry name" value="ATPase domain of HSP90 chaperone/DNA topoisomerase II/histidine kinase"/>
    <property type="match status" value="1"/>
</dbReference>
<dbReference type="InterPro" id="IPR011047">
    <property type="entry name" value="Quinoprotein_ADH-like_sf"/>
</dbReference>
<evidence type="ECO:0000259" key="17">
    <source>
        <dbReference type="PROSITE" id="PS50109"/>
    </source>
</evidence>
<evidence type="ECO:0000256" key="10">
    <source>
        <dbReference type="ARBA" id="ARBA00023125"/>
    </source>
</evidence>
<feature type="signal peptide" evidence="15">
    <location>
        <begin position="1"/>
        <end position="27"/>
    </location>
</feature>
<dbReference type="InterPro" id="IPR011006">
    <property type="entry name" value="CheY-like_superfamily"/>
</dbReference>
<evidence type="ECO:0000256" key="5">
    <source>
        <dbReference type="ARBA" id="ARBA00022741"/>
    </source>
</evidence>
<dbReference type="GO" id="GO:0000155">
    <property type="term" value="F:phosphorelay sensor kinase activity"/>
    <property type="evidence" value="ECO:0007669"/>
    <property type="project" value="InterPro"/>
</dbReference>
<evidence type="ECO:0000259" key="18">
    <source>
        <dbReference type="PROSITE" id="PS50110"/>
    </source>
</evidence>